<sequence length="279" mass="31329">MEQHLALGGCDRPSEVLLSFFHRYGGVADVGSSDASINQDATTDLTQYVTLSTNGAGSADLQPVFKLKHCVKLFGLCYYRLCSRLELFEEQIENLDIEKEDKESVPSFLTCMIDSELLQREREQYRNKCINALSNLPSLDIADSSGGFPYNSSQGKRADSASFRESRIINNSCIDNGNNTSTPNSRKKRKTVPHAINMGINEDHLCTDDEEEKLMAGYGVKRGPRGALIPLSRPDLDARKLLERNNEDVLIGRSRKNRKNKKKQSRDEAMTDFARNNSR</sequence>
<organism evidence="3">
    <name type="scientific">Ditylum brightwellii</name>
    <dbReference type="NCBI Taxonomy" id="49249"/>
    <lineage>
        <taxon>Eukaryota</taxon>
        <taxon>Sar</taxon>
        <taxon>Stramenopiles</taxon>
        <taxon>Ochrophyta</taxon>
        <taxon>Bacillariophyta</taxon>
        <taxon>Mediophyceae</taxon>
        <taxon>Lithodesmiophycidae</taxon>
        <taxon>Lithodesmiales</taxon>
        <taxon>Lithodesmiaceae</taxon>
        <taxon>Ditylum</taxon>
    </lineage>
</organism>
<feature type="region of interest" description="Disordered" evidence="2">
    <location>
        <begin position="251"/>
        <end position="279"/>
    </location>
</feature>
<evidence type="ECO:0000256" key="2">
    <source>
        <dbReference type="SAM" id="MobiDB-lite"/>
    </source>
</evidence>
<feature type="compositionally biased region" description="Basic residues" evidence="2">
    <location>
        <begin position="253"/>
        <end position="264"/>
    </location>
</feature>
<evidence type="ECO:0000313" key="3">
    <source>
        <dbReference type="EMBL" id="CAE4588906.1"/>
    </source>
</evidence>
<feature type="coiled-coil region" evidence="1">
    <location>
        <begin position="85"/>
        <end position="135"/>
    </location>
</feature>
<protein>
    <submittedName>
        <fullName evidence="3">Uncharacterized protein</fullName>
    </submittedName>
</protein>
<dbReference type="AlphaFoldDB" id="A0A7S4QP57"/>
<accession>A0A7S4QP57</accession>
<name>A0A7S4QP57_9STRA</name>
<reference evidence="3" key="1">
    <citation type="submission" date="2021-01" db="EMBL/GenBank/DDBJ databases">
        <authorList>
            <person name="Corre E."/>
            <person name="Pelletier E."/>
            <person name="Niang G."/>
            <person name="Scheremetjew M."/>
            <person name="Finn R."/>
            <person name="Kale V."/>
            <person name="Holt S."/>
            <person name="Cochrane G."/>
            <person name="Meng A."/>
            <person name="Brown T."/>
            <person name="Cohen L."/>
        </authorList>
    </citation>
    <scope>NUCLEOTIDE SEQUENCE</scope>
    <source>
        <strain evidence="3">GSO104</strain>
    </source>
</reference>
<dbReference type="EMBL" id="HBNS01006627">
    <property type="protein sequence ID" value="CAE4588906.1"/>
    <property type="molecule type" value="Transcribed_RNA"/>
</dbReference>
<evidence type="ECO:0000256" key="1">
    <source>
        <dbReference type="SAM" id="Coils"/>
    </source>
</evidence>
<keyword evidence="1" id="KW-0175">Coiled coil</keyword>
<gene>
    <name evidence="3" type="ORF">DBRI00130_LOCUS5367</name>
</gene>
<proteinExistence type="predicted"/>